<organism evidence="1 2">
    <name type="scientific">Lentzea albidocapillata subsp. violacea</name>
    <dbReference type="NCBI Taxonomy" id="128104"/>
    <lineage>
        <taxon>Bacteria</taxon>
        <taxon>Bacillati</taxon>
        <taxon>Actinomycetota</taxon>
        <taxon>Actinomycetes</taxon>
        <taxon>Pseudonocardiales</taxon>
        <taxon>Pseudonocardiaceae</taxon>
        <taxon>Lentzea</taxon>
    </lineage>
</organism>
<reference evidence="2" key="1">
    <citation type="submission" date="2016-10" db="EMBL/GenBank/DDBJ databases">
        <authorList>
            <person name="Varghese N."/>
            <person name="Submissions S."/>
        </authorList>
    </citation>
    <scope>NUCLEOTIDE SEQUENCE [LARGE SCALE GENOMIC DNA]</scope>
    <source>
        <strain evidence="2">DSM 44796</strain>
    </source>
</reference>
<dbReference type="AlphaFoldDB" id="A0A1G9Q515"/>
<dbReference type="RefSeq" id="WP_090011071.1">
    <property type="nucleotide sequence ID" value="NZ_FNET01000016.1"/>
</dbReference>
<proteinExistence type="predicted"/>
<dbReference type="EMBL" id="FNET01000016">
    <property type="protein sequence ID" value="SDM06086.1"/>
    <property type="molecule type" value="Genomic_DNA"/>
</dbReference>
<name>A0A1G9Q515_9PSEU</name>
<sequence>MACRISTASVKLRLDINFGDPVTAAPQLLDLPSQRPGSAPVSVIGDLAELRQQTYSAFKRRLGPDGAHLPDSFGDVVAAVIEFVDPLAAADLCEASDPEARKWVWHSITR</sequence>
<accession>A0A1G9Q515</accession>
<evidence type="ECO:0000313" key="1">
    <source>
        <dbReference type="EMBL" id="SDM06086.1"/>
    </source>
</evidence>
<dbReference type="Proteomes" id="UP000199682">
    <property type="component" value="Unassembled WGS sequence"/>
</dbReference>
<gene>
    <name evidence="1" type="ORF">SAMN04488074_11630</name>
</gene>
<protein>
    <submittedName>
        <fullName evidence="1">Uncharacterized protein</fullName>
    </submittedName>
</protein>
<evidence type="ECO:0000313" key="2">
    <source>
        <dbReference type="Proteomes" id="UP000199682"/>
    </source>
</evidence>